<proteinExistence type="inferred from homology"/>
<dbReference type="Pfam" id="PF01130">
    <property type="entry name" value="CD36"/>
    <property type="match status" value="1"/>
</dbReference>
<dbReference type="InterPro" id="IPR002159">
    <property type="entry name" value="CD36_fam"/>
</dbReference>
<evidence type="ECO:0000313" key="8">
    <source>
        <dbReference type="Proteomes" id="UP000005239"/>
    </source>
</evidence>
<organism evidence="7 8">
    <name type="scientific">Pristionchus pacificus</name>
    <name type="common">Parasitic nematode worm</name>
    <dbReference type="NCBI Taxonomy" id="54126"/>
    <lineage>
        <taxon>Eukaryota</taxon>
        <taxon>Metazoa</taxon>
        <taxon>Ecdysozoa</taxon>
        <taxon>Nematoda</taxon>
        <taxon>Chromadorea</taxon>
        <taxon>Rhabditida</taxon>
        <taxon>Rhabditina</taxon>
        <taxon>Diplogasteromorpha</taxon>
        <taxon>Diplogasteroidea</taxon>
        <taxon>Neodiplogasteridae</taxon>
        <taxon>Pristionchus</taxon>
    </lineage>
</organism>
<reference evidence="8" key="1">
    <citation type="journal article" date="2008" name="Nat. Genet.">
        <title>The Pristionchus pacificus genome provides a unique perspective on nematode lifestyle and parasitism.</title>
        <authorList>
            <person name="Dieterich C."/>
            <person name="Clifton S.W."/>
            <person name="Schuster L.N."/>
            <person name="Chinwalla A."/>
            <person name="Delehaunty K."/>
            <person name="Dinkelacker I."/>
            <person name="Fulton L."/>
            <person name="Fulton R."/>
            <person name="Godfrey J."/>
            <person name="Minx P."/>
            <person name="Mitreva M."/>
            <person name="Roeseler W."/>
            <person name="Tian H."/>
            <person name="Witte H."/>
            <person name="Yang S.P."/>
            <person name="Wilson R.K."/>
            <person name="Sommer R.J."/>
        </authorList>
    </citation>
    <scope>NUCLEOTIDE SEQUENCE [LARGE SCALE GENOMIC DNA]</scope>
    <source>
        <strain evidence="8">PS312</strain>
    </source>
</reference>
<gene>
    <name evidence="7" type="primary">WBGene00273664</name>
</gene>
<dbReference type="AlphaFoldDB" id="A0A2A6B892"/>
<dbReference type="EnsemblMetazoa" id="PPA35295.1">
    <property type="protein sequence ID" value="PPA35295.1"/>
    <property type="gene ID" value="WBGene00273664"/>
</dbReference>
<dbReference type="OrthoDB" id="18585at2759"/>
<accession>A0A8R1YPJ2</accession>
<comment type="subcellular location">
    <subcellularLocation>
        <location evidence="1">Membrane</location>
    </subcellularLocation>
</comment>
<accession>A0A2A6B892</accession>
<evidence type="ECO:0000256" key="3">
    <source>
        <dbReference type="ARBA" id="ARBA00022692"/>
    </source>
</evidence>
<dbReference type="GO" id="GO:0016020">
    <property type="term" value="C:membrane"/>
    <property type="evidence" value="ECO:0000318"/>
    <property type="project" value="GO_Central"/>
</dbReference>
<protein>
    <submittedName>
        <fullName evidence="7">Uncharacterized protein</fullName>
    </submittedName>
</protein>
<comment type="similarity">
    <text evidence="2">Belongs to the CD36 family.</text>
</comment>
<dbReference type="GO" id="GO:0005044">
    <property type="term" value="F:scavenger receptor activity"/>
    <property type="evidence" value="ECO:0000318"/>
    <property type="project" value="GO_Central"/>
</dbReference>
<reference evidence="7" key="2">
    <citation type="submission" date="2022-06" db="UniProtKB">
        <authorList>
            <consortium name="EnsemblMetazoa"/>
        </authorList>
    </citation>
    <scope>IDENTIFICATION</scope>
    <source>
        <strain evidence="7">PS312</strain>
    </source>
</reference>
<evidence type="ECO:0000256" key="2">
    <source>
        <dbReference type="ARBA" id="ARBA00010532"/>
    </source>
</evidence>
<evidence type="ECO:0000256" key="6">
    <source>
        <dbReference type="ARBA" id="ARBA00023180"/>
    </source>
</evidence>
<evidence type="ECO:0000256" key="1">
    <source>
        <dbReference type="ARBA" id="ARBA00004370"/>
    </source>
</evidence>
<evidence type="ECO:0000313" key="7">
    <source>
        <dbReference type="EnsemblMetazoa" id="PPA35295.1"/>
    </source>
</evidence>
<dbReference type="Proteomes" id="UP000005239">
    <property type="component" value="Unassembled WGS sequence"/>
</dbReference>
<keyword evidence="8" id="KW-1185">Reference proteome</keyword>
<evidence type="ECO:0000256" key="4">
    <source>
        <dbReference type="ARBA" id="ARBA00022989"/>
    </source>
</evidence>
<keyword evidence="3" id="KW-0812">Transmembrane</keyword>
<keyword evidence="4" id="KW-1133">Transmembrane helix</keyword>
<sequence length="456" mass="51240">MHNLPQSACAPYGIESHYFALNFCCRSNNDGFLPLITRLWANSPADIVHHFYFWNVIFEGAIPRLLEHGPYAYVGLERKENLTWSEDGTEISQSARIQSIHGTLVLLNLVTNVQRIDEIHCAQHRLCIVFLARNCQGNAHIVAKKGVSMISLIMLKAAALITGARPLQAVAAVDLLFHSYNDPLISLQQSSLTKTALSILGGTLFGTRIPDQPKFAGLMPHHNNSIEPEFRVNTGQGSIDDITKVISYGDTTDLNIGKVAGCNEGGMNQPFLSSDSKLCIFISYVGRSFNLKFHRKDSFERVPSYVLASIRKSTTQMLIRLTECVRRMRRGSCFSLFENNGSGLLSYLDDVIYPQCIPSEHELLSRNMNYDMKRMIVFSRLDKIPLLAFISPPHMLWAPRGSELDLHRNASRQKEASTHRMGGKSGYRQASPMRWYRFFGSTSKCSCTMIAYCCVK</sequence>
<dbReference type="PANTHER" id="PTHR11923">
    <property type="entry name" value="SCAVENGER RECEPTOR CLASS B TYPE-1 SR-B1"/>
    <property type="match status" value="1"/>
</dbReference>
<name>A0A2A6B892_PRIPA</name>
<keyword evidence="6" id="KW-0325">Glycoprotein</keyword>
<keyword evidence="5" id="KW-0472">Membrane</keyword>
<evidence type="ECO:0000256" key="5">
    <source>
        <dbReference type="ARBA" id="ARBA00023136"/>
    </source>
</evidence>
<dbReference type="PANTHER" id="PTHR11923:SF55">
    <property type="entry name" value="SCAVENGER RECEPTOR (CD36 FAMILY) RELATED"/>
    <property type="match status" value="1"/>
</dbReference>